<accession>A0ABY6ZSX5</accession>
<dbReference type="Gene3D" id="1.10.720.30">
    <property type="entry name" value="SAP domain"/>
    <property type="match status" value="1"/>
</dbReference>
<dbReference type="RefSeq" id="WP_254473691.1">
    <property type="nucleotide sequence ID" value="NZ_CP113432.1"/>
</dbReference>
<evidence type="ECO:0008006" key="3">
    <source>
        <dbReference type="Google" id="ProtNLM"/>
    </source>
</evidence>
<gene>
    <name evidence="1" type="ORF">OU419_16835</name>
</gene>
<keyword evidence="2" id="KW-1185">Reference proteome</keyword>
<sequence length="92" mass="9849">MPLIHVEEAFPFSPDGNEVVIVEAGEQEVSERCALVAVEHLQVAWLVDGAGTETNPLKMGVPALKEWLTAKGIAFDAGANKKALQALVPRND</sequence>
<dbReference type="Proteomes" id="UP001163624">
    <property type="component" value="Chromosome"/>
</dbReference>
<evidence type="ECO:0000313" key="2">
    <source>
        <dbReference type="Proteomes" id="UP001163624"/>
    </source>
</evidence>
<dbReference type="EMBL" id="CP113432">
    <property type="protein sequence ID" value="WAI47441.1"/>
    <property type="molecule type" value="Genomic_DNA"/>
</dbReference>
<proteinExistence type="predicted"/>
<evidence type="ECO:0000313" key="1">
    <source>
        <dbReference type="EMBL" id="WAI47441.1"/>
    </source>
</evidence>
<dbReference type="InterPro" id="IPR036361">
    <property type="entry name" value="SAP_dom_sf"/>
</dbReference>
<organism evidence="1 2">
    <name type="scientific">Pseudomonas triclosanedens</name>
    <dbReference type="NCBI Taxonomy" id="2961893"/>
    <lineage>
        <taxon>Bacteria</taxon>
        <taxon>Pseudomonadati</taxon>
        <taxon>Pseudomonadota</taxon>
        <taxon>Gammaproteobacteria</taxon>
        <taxon>Pseudomonadales</taxon>
        <taxon>Pseudomonadaceae</taxon>
        <taxon>Pseudomonas</taxon>
    </lineage>
</organism>
<reference evidence="1" key="1">
    <citation type="submission" date="2022-11" db="EMBL/GenBank/DDBJ databases">
        <title>Pseudomonas triclosanedens sp. nov., a triclosan degrader isolated from activated sludge.</title>
        <authorList>
            <person name="Yin Y."/>
            <person name="Lu Z."/>
        </authorList>
    </citation>
    <scope>NUCLEOTIDE SEQUENCE</scope>
    <source>
        <strain evidence="1">ZM23</strain>
    </source>
</reference>
<protein>
    <recommendedName>
        <fullName evidence="3">HeH/LEM domain-containing protein</fullName>
    </recommendedName>
</protein>
<name>A0ABY6ZSX5_9PSED</name>